<evidence type="ECO:0000313" key="2">
    <source>
        <dbReference type="Proteomes" id="UP000231343"/>
    </source>
</evidence>
<comment type="caution">
    <text evidence="1">The sequence shown here is derived from an EMBL/GenBank/DDBJ whole genome shotgun (WGS) entry which is preliminary data.</text>
</comment>
<organism evidence="1 2">
    <name type="scientific">Candidatus Saganbacteria bacterium CG08_land_8_20_14_0_20_45_16</name>
    <dbReference type="NCBI Taxonomy" id="2014293"/>
    <lineage>
        <taxon>Bacteria</taxon>
        <taxon>Bacillati</taxon>
        <taxon>Saganbacteria</taxon>
    </lineage>
</organism>
<accession>A0A2H0XWW1</accession>
<reference evidence="1 2" key="1">
    <citation type="submission" date="2017-09" db="EMBL/GenBank/DDBJ databases">
        <title>Depth-based differentiation of microbial function through sediment-hosted aquifers and enrichment of novel symbionts in the deep terrestrial subsurface.</title>
        <authorList>
            <person name="Probst A.J."/>
            <person name="Ladd B."/>
            <person name="Jarett J.K."/>
            <person name="Geller-Mcgrath D.E."/>
            <person name="Sieber C.M."/>
            <person name="Emerson J.B."/>
            <person name="Anantharaman K."/>
            <person name="Thomas B.C."/>
            <person name="Malmstrom R."/>
            <person name="Stieglmeier M."/>
            <person name="Klingl A."/>
            <person name="Woyke T."/>
            <person name="Ryan C.M."/>
            <person name="Banfield J.F."/>
        </authorList>
    </citation>
    <scope>NUCLEOTIDE SEQUENCE [LARGE SCALE GENOMIC DNA]</scope>
    <source>
        <strain evidence="1">CG08_land_8_20_14_0_20_45_16</strain>
    </source>
</reference>
<protein>
    <submittedName>
        <fullName evidence="1">Uncharacterized protein</fullName>
    </submittedName>
</protein>
<name>A0A2H0XWW1_UNCSA</name>
<gene>
    <name evidence="1" type="ORF">COT42_05470</name>
</gene>
<sequence length="667" mass="75180">MSGFDSSLRGQTFFYSYHSRVNLKSFRAGQRASEFQLPHLFEASRSLFRKVFLGKKTEQVAVGQFRMLLAGCSFDFGHSQPLNIGSKPGANGLPINTKMLLKKGVIDRGTAVLEDNQLTIDYTGQKPHATVLGFEPVLVMREREAGAITIYALCRVDATSPRFDNRAAFFVLEGEKEASDQFVLHSYNIPKFRTGGVRNFKLEIVEQTLEDKFELQPNDLLYMRVGSRSGLPVYISGDFEPQASTEAPALPPAISPPLPQPLPPAPADVNGLGPLLPAKLDITELEIIRLQKEYGYRSFYEMLPDEGKRWCLGRGILPVYNSDDVNFESAALRWLVNKEKAKPGSVGAMLKEAQLAAALAAPTRDYKDVLGVLREKCLDLFFDPNGPDNAKIISREEIAADQAFIKGNRAPVFSTPLTAQEVLTRLPIEYFSDGKALPERFMTEAQKAEIKTKALAEFETWEKQNPVDACFTYEMDAHGVMRSRSRDRAIARFEEKVAWQWLREQVEGAIARIESFRSGRDYLSLARQRLSGEAVAAIHAKHQKITGPKYSEAIAKDAFFYVVRDELEKMKIAAEASFETAATIVDEFPWQKRLYFYHEEVLLAELRAQYGFESYYDMLPDEGRAWVFKNVVIDCNTPTTREDFAKQWLIIYEEQTPGALAKLFSQG</sequence>
<evidence type="ECO:0000313" key="1">
    <source>
        <dbReference type="EMBL" id="PIS29402.1"/>
    </source>
</evidence>
<dbReference type="EMBL" id="PEYM01000086">
    <property type="protein sequence ID" value="PIS29402.1"/>
    <property type="molecule type" value="Genomic_DNA"/>
</dbReference>
<dbReference type="Proteomes" id="UP000231343">
    <property type="component" value="Unassembled WGS sequence"/>
</dbReference>
<dbReference type="AlphaFoldDB" id="A0A2H0XWW1"/>
<proteinExistence type="predicted"/>